<organism evidence="1">
    <name type="scientific">uncultured Caudovirales phage</name>
    <dbReference type="NCBI Taxonomy" id="2100421"/>
    <lineage>
        <taxon>Viruses</taxon>
        <taxon>Duplodnaviria</taxon>
        <taxon>Heunggongvirae</taxon>
        <taxon>Uroviricota</taxon>
        <taxon>Caudoviricetes</taxon>
        <taxon>Peduoviridae</taxon>
        <taxon>Maltschvirus</taxon>
        <taxon>Maltschvirus maltsch</taxon>
    </lineage>
</organism>
<protein>
    <submittedName>
        <fullName evidence="1">Uncharacterized protein</fullName>
    </submittedName>
</protein>
<accession>A0A6J5N8L9</accession>
<name>A0A6J5N8L9_9CAUD</name>
<proteinExistence type="predicted"/>
<gene>
    <name evidence="1" type="ORF">UFOVP649_35</name>
</gene>
<dbReference type="EMBL" id="LR796624">
    <property type="protein sequence ID" value="CAB4154852.1"/>
    <property type="molecule type" value="Genomic_DNA"/>
</dbReference>
<sequence>MARLRITRRPDPAHLYGPDAYDVEQCYQAFLFWTNIVIATYWCYVASFANIEDAEACVDRILEIEEAGVYVAQEYN</sequence>
<reference evidence="1" key="1">
    <citation type="submission" date="2020-04" db="EMBL/GenBank/DDBJ databases">
        <authorList>
            <person name="Chiriac C."/>
            <person name="Salcher M."/>
            <person name="Ghai R."/>
            <person name="Kavagutti S V."/>
        </authorList>
    </citation>
    <scope>NUCLEOTIDE SEQUENCE</scope>
</reference>
<evidence type="ECO:0000313" key="1">
    <source>
        <dbReference type="EMBL" id="CAB4154852.1"/>
    </source>
</evidence>